<dbReference type="RefSeq" id="WP_162347149.1">
    <property type="nucleotide sequence ID" value="NZ_JAAEAA010000019.1"/>
</dbReference>
<proteinExistence type="predicted"/>
<keyword evidence="1" id="KW-0732">Signal</keyword>
<dbReference type="EMBL" id="JAAEAA010000019">
    <property type="protein sequence ID" value="NDK57092.1"/>
    <property type="molecule type" value="Genomic_DNA"/>
</dbReference>
<name>A0A6B2HB66_9BACT</name>
<organism evidence="2 3">
    <name type="scientific">Pontibacter fetidus</name>
    <dbReference type="NCBI Taxonomy" id="2700082"/>
    <lineage>
        <taxon>Bacteria</taxon>
        <taxon>Pseudomonadati</taxon>
        <taxon>Bacteroidota</taxon>
        <taxon>Cytophagia</taxon>
        <taxon>Cytophagales</taxon>
        <taxon>Hymenobacteraceae</taxon>
        <taxon>Pontibacter</taxon>
    </lineage>
</organism>
<sequence>MLTLLCNSFNYRYALSLRLLALLFFVHSVATACTTEQPQDEEEAPTTRQPIDTTAVKTTRRAATTIDFLGNPFIASIAQSNSLSAYFDKIQDDFWVDADAIENLHRSDVTDTIYTIRFGNSKLELYAPTQSGKLLLQVADIRNSSITLRNNLRVGMSQEELTGKLKAQNVHLQQSPEKIVASTKDGAPIHLYFFLKNGKVSRIFYEGYVD</sequence>
<evidence type="ECO:0000313" key="2">
    <source>
        <dbReference type="EMBL" id="NDK57092.1"/>
    </source>
</evidence>
<accession>A0A6B2HB66</accession>
<gene>
    <name evidence="2" type="ORF">GWO68_14290</name>
</gene>
<comment type="caution">
    <text evidence="2">The sequence shown here is derived from an EMBL/GenBank/DDBJ whole genome shotgun (WGS) entry which is preliminary data.</text>
</comment>
<feature type="signal peptide" evidence="1">
    <location>
        <begin position="1"/>
        <end position="32"/>
    </location>
</feature>
<dbReference type="AlphaFoldDB" id="A0A6B2HB66"/>
<evidence type="ECO:0000313" key="3">
    <source>
        <dbReference type="Proteomes" id="UP000478546"/>
    </source>
</evidence>
<evidence type="ECO:0008006" key="4">
    <source>
        <dbReference type="Google" id="ProtNLM"/>
    </source>
</evidence>
<evidence type="ECO:0000256" key="1">
    <source>
        <dbReference type="SAM" id="SignalP"/>
    </source>
</evidence>
<feature type="chain" id="PRO_5025405727" description="Beta-lactamase-inhibitor-like PepSY-like domain-containing protein" evidence="1">
    <location>
        <begin position="33"/>
        <end position="210"/>
    </location>
</feature>
<protein>
    <recommendedName>
        <fullName evidence="4">Beta-lactamase-inhibitor-like PepSY-like domain-containing protein</fullName>
    </recommendedName>
</protein>
<keyword evidence="3" id="KW-1185">Reference proteome</keyword>
<reference evidence="2 3" key="1">
    <citation type="submission" date="2020-01" db="EMBL/GenBank/DDBJ databases">
        <authorList>
            <person name="Kim M.K."/>
        </authorList>
    </citation>
    <scope>NUCLEOTIDE SEQUENCE [LARGE SCALE GENOMIC DNA]</scope>
    <source>
        <strain evidence="2 3">BT213</strain>
    </source>
</reference>
<dbReference type="Proteomes" id="UP000478546">
    <property type="component" value="Unassembled WGS sequence"/>
</dbReference>